<name>A0A5A7QWE1_STRAF</name>
<evidence type="ECO:0000313" key="4">
    <source>
        <dbReference type="EMBL" id="GER49268.1"/>
    </source>
</evidence>
<protein>
    <submittedName>
        <fullName evidence="4">WD repeat-containing protein 5 homolog</fullName>
    </submittedName>
</protein>
<dbReference type="PROSITE" id="PS00678">
    <property type="entry name" value="WD_REPEATS_1"/>
    <property type="match status" value="1"/>
</dbReference>
<dbReference type="AlphaFoldDB" id="A0A5A7QWE1"/>
<dbReference type="OrthoDB" id="727118at2759"/>
<comment type="caution">
    <text evidence="4">The sequence shown here is derived from an EMBL/GenBank/DDBJ whole genome shotgun (WGS) entry which is preliminary data.</text>
</comment>
<accession>A0A5A7QWE1</accession>
<evidence type="ECO:0000256" key="1">
    <source>
        <dbReference type="ARBA" id="ARBA00022574"/>
    </source>
</evidence>
<feature type="repeat" description="WD" evidence="3">
    <location>
        <begin position="22"/>
        <end position="62"/>
    </location>
</feature>
<dbReference type="Proteomes" id="UP000325081">
    <property type="component" value="Unassembled WGS sequence"/>
</dbReference>
<keyword evidence="1 3" id="KW-0853">WD repeat</keyword>
<dbReference type="InterPro" id="IPR019775">
    <property type="entry name" value="WD40_repeat_CS"/>
</dbReference>
<gene>
    <name evidence="4" type="ORF">STAS_26487</name>
</gene>
<evidence type="ECO:0000256" key="2">
    <source>
        <dbReference type="ARBA" id="ARBA00022737"/>
    </source>
</evidence>
<dbReference type="SUPFAM" id="SSF50978">
    <property type="entry name" value="WD40 repeat-like"/>
    <property type="match status" value="1"/>
</dbReference>
<dbReference type="InterPro" id="IPR036322">
    <property type="entry name" value="WD40_repeat_dom_sf"/>
</dbReference>
<dbReference type="EMBL" id="BKCP01008515">
    <property type="protein sequence ID" value="GER49268.1"/>
    <property type="molecule type" value="Genomic_DNA"/>
</dbReference>
<dbReference type="InterPro" id="IPR001680">
    <property type="entry name" value="WD40_rpt"/>
</dbReference>
<sequence length="162" mass="17812">MSVKRRALLWDIRRFSEPTVELSKHEGPIKLLHLDRHNIVTGGPYDSYIKVWETDTGEHLDSLISSGEDGKQNYTGCSTMAVDRCRIVTGDGVGVAYGGCRILTGDGVGVAYGGNSLLRFKDFRTATWHVPSGPYEPDPSASKFWGSLSDIDRDSEESVGFL</sequence>
<reference evidence="5" key="1">
    <citation type="journal article" date="2019" name="Curr. Biol.">
        <title>Genome Sequence of Striga asiatica Provides Insight into the Evolution of Plant Parasitism.</title>
        <authorList>
            <person name="Yoshida S."/>
            <person name="Kim S."/>
            <person name="Wafula E.K."/>
            <person name="Tanskanen J."/>
            <person name="Kim Y.M."/>
            <person name="Honaas L."/>
            <person name="Yang Z."/>
            <person name="Spallek T."/>
            <person name="Conn C.E."/>
            <person name="Ichihashi Y."/>
            <person name="Cheong K."/>
            <person name="Cui S."/>
            <person name="Der J.P."/>
            <person name="Gundlach H."/>
            <person name="Jiao Y."/>
            <person name="Hori C."/>
            <person name="Ishida J.K."/>
            <person name="Kasahara H."/>
            <person name="Kiba T."/>
            <person name="Kim M.S."/>
            <person name="Koo N."/>
            <person name="Laohavisit A."/>
            <person name="Lee Y.H."/>
            <person name="Lumba S."/>
            <person name="McCourt P."/>
            <person name="Mortimer J.C."/>
            <person name="Mutuku J.M."/>
            <person name="Nomura T."/>
            <person name="Sasaki-Sekimoto Y."/>
            <person name="Seto Y."/>
            <person name="Wang Y."/>
            <person name="Wakatake T."/>
            <person name="Sakakibara H."/>
            <person name="Demura T."/>
            <person name="Yamaguchi S."/>
            <person name="Yoneyama K."/>
            <person name="Manabe R.I."/>
            <person name="Nelson D.C."/>
            <person name="Schulman A.H."/>
            <person name="Timko M.P."/>
            <person name="dePamphilis C.W."/>
            <person name="Choi D."/>
            <person name="Shirasu K."/>
        </authorList>
    </citation>
    <scope>NUCLEOTIDE SEQUENCE [LARGE SCALE GENOMIC DNA]</scope>
    <source>
        <strain evidence="5">cv. UVA1</strain>
    </source>
</reference>
<organism evidence="4 5">
    <name type="scientific">Striga asiatica</name>
    <name type="common">Asiatic witchweed</name>
    <name type="synonym">Buchnera asiatica</name>
    <dbReference type="NCBI Taxonomy" id="4170"/>
    <lineage>
        <taxon>Eukaryota</taxon>
        <taxon>Viridiplantae</taxon>
        <taxon>Streptophyta</taxon>
        <taxon>Embryophyta</taxon>
        <taxon>Tracheophyta</taxon>
        <taxon>Spermatophyta</taxon>
        <taxon>Magnoliopsida</taxon>
        <taxon>eudicotyledons</taxon>
        <taxon>Gunneridae</taxon>
        <taxon>Pentapetalae</taxon>
        <taxon>asterids</taxon>
        <taxon>lamiids</taxon>
        <taxon>Lamiales</taxon>
        <taxon>Orobanchaceae</taxon>
        <taxon>Buchnereae</taxon>
        <taxon>Striga</taxon>
    </lineage>
</organism>
<evidence type="ECO:0000313" key="5">
    <source>
        <dbReference type="Proteomes" id="UP000325081"/>
    </source>
</evidence>
<dbReference type="PROSITE" id="PS50082">
    <property type="entry name" value="WD_REPEATS_2"/>
    <property type="match status" value="1"/>
</dbReference>
<keyword evidence="5" id="KW-1185">Reference proteome</keyword>
<dbReference type="InterPro" id="IPR015943">
    <property type="entry name" value="WD40/YVTN_repeat-like_dom_sf"/>
</dbReference>
<dbReference type="Gene3D" id="2.130.10.10">
    <property type="entry name" value="YVTN repeat-like/Quinoprotein amine dehydrogenase"/>
    <property type="match status" value="1"/>
</dbReference>
<keyword evidence="2" id="KW-0677">Repeat</keyword>
<proteinExistence type="predicted"/>
<evidence type="ECO:0000256" key="3">
    <source>
        <dbReference type="PROSITE-ProRule" id="PRU00221"/>
    </source>
</evidence>